<protein>
    <submittedName>
        <fullName evidence="2">Phosphosulfolactate synthase</fullName>
        <ecNumber evidence="2">4.4.1.19</ecNumber>
    </submittedName>
</protein>
<dbReference type="InParanoid" id="A0A1Y5RQ09"/>
<dbReference type="OrthoDB" id="7809088at2"/>
<dbReference type="InterPro" id="IPR003830">
    <property type="entry name" value="ComA_synth"/>
</dbReference>
<dbReference type="PANTHER" id="PTHR48413">
    <property type="match status" value="1"/>
</dbReference>
<accession>A0A1Y5RQ09</accession>
<dbReference type="RefSeq" id="WP_085881932.1">
    <property type="nucleotide sequence ID" value="NZ_FWFR01000001.1"/>
</dbReference>
<organism evidence="2 3">
    <name type="scientific">Oceanibacterium hippocampi</name>
    <dbReference type="NCBI Taxonomy" id="745714"/>
    <lineage>
        <taxon>Bacteria</taxon>
        <taxon>Pseudomonadati</taxon>
        <taxon>Pseudomonadota</taxon>
        <taxon>Alphaproteobacteria</taxon>
        <taxon>Sneathiellales</taxon>
        <taxon>Sneathiellaceae</taxon>
        <taxon>Oceanibacterium</taxon>
    </lineage>
</organism>
<evidence type="ECO:0000313" key="3">
    <source>
        <dbReference type="Proteomes" id="UP000193200"/>
    </source>
</evidence>
<dbReference type="Proteomes" id="UP000193200">
    <property type="component" value="Unassembled WGS sequence"/>
</dbReference>
<keyword evidence="2" id="KW-0456">Lyase</keyword>
<dbReference type="GO" id="GO:0043817">
    <property type="term" value="F:phosphosulfolactate synthase activity"/>
    <property type="evidence" value="ECO:0007669"/>
    <property type="project" value="UniProtKB-EC"/>
</dbReference>
<dbReference type="Pfam" id="PF02679">
    <property type="entry name" value="ComA"/>
    <property type="match status" value="1"/>
</dbReference>
<evidence type="ECO:0000256" key="1">
    <source>
        <dbReference type="ARBA" id="ARBA00010424"/>
    </source>
</evidence>
<dbReference type="PANTHER" id="PTHR48413:SF1">
    <property type="entry name" value="PROTEIN HEAT-STRESS-ASSOCIATED 32"/>
    <property type="match status" value="1"/>
</dbReference>
<proteinExistence type="inferred from homology"/>
<dbReference type="Gene3D" id="3.20.20.70">
    <property type="entry name" value="Aldolase class I"/>
    <property type="match status" value="1"/>
</dbReference>
<dbReference type="EC" id="4.4.1.19" evidence="2"/>
<comment type="similarity">
    <text evidence="1">Belongs to the phosphosulfolactate synthase family.</text>
</comment>
<name>A0A1Y5RQ09_9PROT</name>
<gene>
    <name evidence="2" type="primary">yitD</name>
    <name evidence="2" type="ORF">OCH7691_00608</name>
</gene>
<dbReference type="SUPFAM" id="SSF102110">
    <property type="entry name" value="(2r)-phospho-3-sulfolactate synthase ComA"/>
    <property type="match status" value="1"/>
</dbReference>
<dbReference type="InterPro" id="IPR013785">
    <property type="entry name" value="Aldolase_TIM"/>
</dbReference>
<dbReference type="InterPro" id="IPR036112">
    <property type="entry name" value="ComA_synth_sf"/>
</dbReference>
<sequence>MAVPTFLNLPDRESKPRPKGVTAVIDSGLTLGGFRDFLESAHPYVDFVKFGWGTAVVTPTLDEKIAILRQHGIEFWFGGTLFEIAYAQGKLDEMVAWAKDLGVSHFEVSDGTIQMKTVEKARLIERLSADFLVLSEVGSKDAAEVMSPSQWIRQIRAELDAGAWRVIAEGRESGTAGIYRDTGDVRLGLIQELEEGGIDFDKMFFETPQKVQQVWFLSHLGPNVNMANIAPRDVIGLETLRLGLRSDTVKFSLPKIRD</sequence>
<reference evidence="2 3" key="1">
    <citation type="submission" date="2017-03" db="EMBL/GenBank/DDBJ databases">
        <authorList>
            <person name="Afonso C.L."/>
            <person name="Miller P.J."/>
            <person name="Scott M.A."/>
            <person name="Spackman E."/>
            <person name="Goraichik I."/>
            <person name="Dimitrov K.M."/>
            <person name="Suarez D.L."/>
            <person name="Swayne D.E."/>
        </authorList>
    </citation>
    <scope>NUCLEOTIDE SEQUENCE [LARGE SCALE GENOMIC DNA]</scope>
    <source>
        <strain evidence="2 3">CECT 7691</strain>
    </source>
</reference>
<dbReference type="EMBL" id="FWFR01000001">
    <property type="protein sequence ID" value="SLN22737.1"/>
    <property type="molecule type" value="Genomic_DNA"/>
</dbReference>
<evidence type="ECO:0000313" key="2">
    <source>
        <dbReference type="EMBL" id="SLN22737.1"/>
    </source>
</evidence>
<dbReference type="AlphaFoldDB" id="A0A1Y5RQ09"/>
<keyword evidence="3" id="KW-1185">Reference proteome</keyword>